<dbReference type="Gene3D" id="3.40.630.30">
    <property type="match status" value="1"/>
</dbReference>
<keyword evidence="1" id="KW-0808">Transferase</keyword>
<dbReference type="AlphaFoldDB" id="A0A6J7PJ98"/>
<evidence type="ECO:0000256" key="1">
    <source>
        <dbReference type="ARBA" id="ARBA00022679"/>
    </source>
</evidence>
<keyword evidence="2" id="KW-0012">Acyltransferase</keyword>
<dbReference type="InterPro" id="IPR051531">
    <property type="entry name" value="N-acetyltransferase"/>
</dbReference>
<gene>
    <name evidence="5" type="ORF">UFOPK3992_00959</name>
</gene>
<dbReference type="InterPro" id="IPR000182">
    <property type="entry name" value="GNAT_dom"/>
</dbReference>
<protein>
    <submittedName>
        <fullName evidence="5">Unannotated protein</fullName>
    </submittedName>
</protein>
<organism evidence="5">
    <name type="scientific">freshwater metagenome</name>
    <dbReference type="NCBI Taxonomy" id="449393"/>
    <lineage>
        <taxon>unclassified sequences</taxon>
        <taxon>metagenomes</taxon>
        <taxon>ecological metagenomes</taxon>
    </lineage>
</organism>
<dbReference type="GO" id="GO:0005737">
    <property type="term" value="C:cytoplasm"/>
    <property type="evidence" value="ECO:0007669"/>
    <property type="project" value="TreeGrafter"/>
</dbReference>
<accession>A0A6J7PJ98</accession>
<comment type="similarity">
    <text evidence="3">Belongs to the acetyltransferase family. RimJ subfamily.</text>
</comment>
<sequence>MSGGHWPVTLTDGQVTLRPLRQRDVTEWREVRTRNASWLGPWESSLPQGDDERPATFAAMVRRLRVEGRAGRTMAFAVIHEGRFVGQVTLGGITWGSLRSAYVGYWIDSAVAGRGIMPIAVAMVCDHGWLTMGLHRIEVNVRPENAPSLRVVDKLGFRYEGLRPRYLHIDGAWRDHVTYALNAEEVPGGLRARLLETSRGLGDTP</sequence>
<dbReference type="PROSITE" id="PS51186">
    <property type="entry name" value="GNAT"/>
    <property type="match status" value="1"/>
</dbReference>
<dbReference type="GO" id="GO:0008999">
    <property type="term" value="F:protein-N-terminal-alanine acetyltransferase activity"/>
    <property type="evidence" value="ECO:0007669"/>
    <property type="project" value="TreeGrafter"/>
</dbReference>
<name>A0A6J7PJ98_9ZZZZ</name>
<reference evidence="5" key="1">
    <citation type="submission" date="2020-05" db="EMBL/GenBank/DDBJ databases">
        <authorList>
            <person name="Chiriac C."/>
            <person name="Salcher M."/>
            <person name="Ghai R."/>
            <person name="Kavagutti S V."/>
        </authorList>
    </citation>
    <scope>NUCLEOTIDE SEQUENCE</scope>
</reference>
<proteinExistence type="inferred from homology"/>
<evidence type="ECO:0000256" key="2">
    <source>
        <dbReference type="ARBA" id="ARBA00023315"/>
    </source>
</evidence>
<dbReference type="PANTHER" id="PTHR43792">
    <property type="entry name" value="GNAT FAMILY, PUTATIVE (AFU_ORTHOLOGUE AFUA_3G00765)-RELATED-RELATED"/>
    <property type="match status" value="1"/>
</dbReference>
<dbReference type="PANTHER" id="PTHR43792:SF8">
    <property type="entry name" value="[RIBOSOMAL PROTEIN US5]-ALANINE N-ACETYLTRANSFERASE"/>
    <property type="match status" value="1"/>
</dbReference>
<evidence type="ECO:0000256" key="3">
    <source>
        <dbReference type="ARBA" id="ARBA00038502"/>
    </source>
</evidence>
<dbReference type="InterPro" id="IPR016181">
    <property type="entry name" value="Acyl_CoA_acyltransferase"/>
</dbReference>
<dbReference type="EMBL" id="CAFBOZ010000123">
    <property type="protein sequence ID" value="CAB5005506.1"/>
    <property type="molecule type" value="Genomic_DNA"/>
</dbReference>
<evidence type="ECO:0000259" key="4">
    <source>
        <dbReference type="PROSITE" id="PS51186"/>
    </source>
</evidence>
<feature type="domain" description="N-acetyltransferase" evidence="4">
    <location>
        <begin position="15"/>
        <end position="184"/>
    </location>
</feature>
<dbReference type="SUPFAM" id="SSF55729">
    <property type="entry name" value="Acyl-CoA N-acyltransferases (Nat)"/>
    <property type="match status" value="1"/>
</dbReference>
<dbReference type="Pfam" id="PF13302">
    <property type="entry name" value="Acetyltransf_3"/>
    <property type="match status" value="1"/>
</dbReference>
<evidence type="ECO:0000313" key="5">
    <source>
        <dbReference type="EMBL" id="CAB5005506.1"/>
    </source>
</evidence>